<keyword evidence="8 9" id="KW-0472">Membrane</keyword>
<dbReference type="GO" id="GO:0005886">
    <property type="term" value="C:plasma membrane"/>
    <property type="evidence" value="ECO:0007669"/>
    <property type="project" value="UniProtKB-SubCell"/>
</dbReference>
<dbReference type="InterPro" id="IPR036291">
    <property type="entry name" value="NAD(P)-bd_dom_sf"/>
</dbReference>
<feature type="transmembrane region" description="Helical" evidence="9">
    <location>
        <begin position="245"/>
        <end position="261"/>
    </location>
</feature>
<dbReference type="Pfam" id="PF02254">
    <property type="entry name" value="TrkA_N"/>
    <property type="match status" value="1"/>
</dbReference>
<feature type="transmembrane region" description="Helical" evidence="9">
    <location>
        <begin position="273"/>
        <end position="290"/>
    </location>
</feature>
<evidence type="ECO:0000256" key="2">
    <source>
        <dbReference type="ARBA" id="ARBA00022448"/>
    </source>
</evidence>
<dbReference type="GO" id="GO:0015297">
    <property type="term" value="F:antiporter activity"/>
    <property type="evidence" value="ECO:0007669"/>
    <property type="project" value="UniProtKB-KW"/>
</dbReference>
<gene>
    <name evidence="12" type="ORF">CCALI_00262</name>
</gene>
<feature type="transmembrane region" description="Helical" evidence="9">
    <location>
        <begin position="332"/>
        <end position="353"/>
    </location>
</feature>
<evidence type="ECO:0000256" key="5">
    <source>
        <dbReference type="ARBA" id="ARBA00022692"/>
    </source>
</evidence>
<feature type="transmembrane region" description="Helical" evidence="9">
    <location>
        <begin position="150"/>
        <end position="170"/>
    </location>
</feature>
<evidence type="ECO:0000313" key="13">
    <source>
        <dbReference type="Proteomes" id="UP000014227"/>
    </source>
</evidence>
<evidence type="ECO:0000256" key="8">
    <source>
        <dbReference type="ARBA" id="ARBA00023136"/>
    </source>
</evidence>
<proteinExistence type="predicted"/>
<dbReference type="Gene3D" id="3.40.50.720">
    <property type="entry name" value="NAD(P)-binding Rossmann-like Domain"/>
    <property type="match status" value="1"/>
</dbReference>
<evidence type="ECO:0000256" key="7">
    <source>
        <dbReference type="ARBA" id="ARBA00023065"/>
    </source>
</evidence>
<feature type="domain" description="Cation/H+ exchanger transmembrane" evidence="10">
    <location>
        <begin position="12"/>
        <end position="389"/>
    </location>
</feature>
<dbReference type="InterPro" id="IPR003148">
    <property type="entry name" value="RCK_N"/>
</dbReference>
<feature type="domain" description="RCK N-terminal" evidence="11">
    <location>
        <begin position="403"/>
        <end position="493"/>
    </location>
</feature>
<dbReference type="AlphaFoldDB" id="S0ESE5"/>
<dbReference type="eggNOG" id="COG0025">
    <property type="taxonomic scope" value="Bacteria"/>
</dbReference>
<dbReference type="OrthoDB" id="570124at2"/>
<keyword evidence="13" id="KW-1185">Reference proteome</keyword>
<keyword evidence="7" id="KW-0406">Ion transport</keyword>
<dbReference type="PATRIC" id="fig|1303518.3.peg.265"/>
<dbReference type="PANTHER" id="PTHR32507">
    <property type="entry name" value="NA(+)/H(+) ANTIPORTER 1"/>
    <property type="match status" value="1"/>
</dbReference>
<feature type="transmembrane region" description="Helical" evidence="9">
    <location>
        <begin position="6"/>
        <end position="24"/>
    </location>
</feature>
<feature type="transmembrane region" description="Helical" evidence="9">
    <location>
        <begin position="54"/>
        <end position="75"/>
    </location>
</feature>
<keyword evidence="5 9" id="KW-0812">Transmembrane</keyword>
<dbReference type="Proteomes" id="UP000014227">
    <property type="component" value="Chromosome I"/>
</dbReference>
<dbReference type="SUPFAM" id="SSF51735">
    <property type="entry name" value="NAD(P)-binding Rossmann-fold domains"/>
    <property type="match status" value="1"/>
</dbReference>
<dbReference type="EMBL" id="HF951689">
    <property type="protein sequence ID" value="CCW34099.1"/>
    <property type="molecule type" value="Genomic_DNA"/>
</dbReference>
<dbReference type="GO" id="GO:1902600">
    <property type="term" value="P:proton transmembrane transport"/>
    <property type="evidence" value="ECO:0007669"/>
    <property type="project" value="InterPro"/>
</dbReference>
<dbReference type="InterPro" id="IPR006153">
    <property type="entry name" value="Cation/H_exchanger_TM"/>
</dbReference>
<evidence type="ECO:0000256" key="6">
    <source>
        <dbReference type="ARBA" id="ARBA00022989"/>
    </source>
</evidence>
<protein>
    <submittedName>
        <fullName evidence="12">Sodium/proton antiporter, CPA1 family (TC 2.A.36)</fullName>
    </submittedName>
</protein>
<dbReference type="HOGENOM" id="CLU_005912_10_1_0"/>
<keyword evidence="2" id="KW-0813">Transport</keyword>
<feature type="transmembrane region" description="Helical" evidence="9">
    <location>
        <begin position="114"/>
        <end position="138"/>
    </location>
</feature>
<accession>S0ESE5</accession>
<feature type="transmembrane region" description="Helical" evidence="9">
    <location>
        <begin position="302"/>
        <end position="320"/>
    </location>
</feature>
<dbReference type="Pfam" id="PF00999">
    <property type="entry name" value="Na_H_Exchanger"/>
    <property type="match status" value="1"/>
</dbReference>
<feature type="transmembrane region" description="Helical" evidence="9">
    <location>
        <begin position="31"/>
        <end position="48"/>
    </location>
</feature>
<evidence type="ECO:0000259" key="11">
    <source>
        <dbReference type="Pfam" id="PF02254"/>
    </source>
</evidence>
<dbReference type="InterPro" id="IPR038770">
    <property type="entry name" value="Na+/solute_symporter_sf"/>
</dbReference>
<feature type="transmembrane region" description="Helical" evidence="9">
    <location>
        <begin position="87"/>
        <end position="108"/>
    </location>
</feature>
<sequence>MTEVLLEKLALIILLGTLAQWAAWKLRLPSILLLLLTGIVAGPVMGVIRPERILGNLLLPFVSSAVAIVLFEGGLSLKYDEVRQHGWVVASLVSVGVLTSWLLGVWGAHYLAGMGWPIAVLTGAILVVTGPTVIGPLLQLLRPKGPVGAILKWESIIIDPIGAALALLAFEVVFGVDIHRPELFVLKSTLITIFYGGCIGIGAALLLVVALQCYWIPDQLQSPFTLALVLTINALAEHLQPESGLLAVVILGIALANQQAVNVEHIVEFKETLRTLLLGMLFIVLAARLRPGEMFSHFAQDMLYTLFVLFVIRPIVVLLCTFRSPLRWAERLFLMWTAPRGIVAASVSSVFALKLASVGHFEAERLVPTVFWVILCSVALAGFTSRPVAIRLGIAQKEAQGILFLGAGLAVREMAKALKAEGLPLLLVDTNPANVLSARMEDLPALRANVLSGMVRETLDLDGIGRLLACTPNHEVNTLAVLRFRGIFGRAEVYLLPPEGLTKVGHEEGGVHPYGRYLFRAELTSAQLEELFMRGATIKRTTFIAQFTYSDYLRHYGENAIPLFLIGDNRRVLISAENPLPPPKEGNVLISLIRPEADGVQAHQEATAASHRAV</sequence>
<evidence type="ECO:0000256" key="4">
    <source>
        <dbReference type="ARBA" id="ARBA00022475"/>
    </source>
</evidence>
<evidence type="ECO:0000256" key="9">
    <source>
        <dbReference type="SAM" id="Phobius"/>
    </source>
</evidence>
<feature type="transmembrane region" description="Helical" evidence="9">
    <location>
        <begin position="190"/>
        <end position="211"/>
    </location>
</feature>
<keyword evidence="3" id="KW-0050">Antiport</keyword>
<reference evidence="13" key="1">
    <citation type="submission" date="2013-03" db="EMBL/GenBank/DDBJ databases">
        <title>Genome sequence of Chthonomonas calidirosea, the first sequenced genome from the Armatimonadetes phylum (formally candidate division OP10).</title>
        <authorList>
            <person name="Lee K.C.Y."/>
            <person name="Morgan X.C."/>
            <person name="Dunfield P.F."/>
            <person name="Tamas I."/>
            <person name="Houghton K.M."/>
            <person name="Vyssotski M."/>
            <person name="Ryan J.L.J."/>
            <person name="Lagutin K."/>
            <person name="McDonald I.R."/>
            <person name="Stott M.B."/>
        </authorList>
    </citation>
    <scope>NUCLEOTIDE SEQUENCE [LARGE SCALE GENOMIC DNA]</scope>
    <source>
        <strain evidence="13">DSM 23976 / ICMP 18418 / T49</strain>
    </source>
</reference>
<organism evidence="12 13">
    <name type="scientific">Chthonomonas calidirosea (strain DSM 23976 / ICMP 18418 / T49)</name>
    <dbReference type="NCBI Taxonomy" id="1303518"/>
    <lineage>
        <taxon>Bacteria</taxon>
        <taxon>Bacillati</taxon>
        <taxon>Armatimonadota</taxon>
        <taxon>Chthonomonadia</taxon>
        <taxon>Chthonomonadales</taxon>
        <taxon>Chthonomonadaceae</taxon>
        <taxon>Chthonomonas</taxon>
    </lineage>
</organism>
<keyword evidence="4" id="KW-1003">Cell membrane</keyword>
<dbReference type="RefSeq" id="WP_016481663.1">
    <property type="nucleotide sequence ID" value="NC_021487.1"/>
</dbReference>
<dbReference type="KEGG" id="ccz:CCALI_00262"/>
<evidence type="ECO:0000313" key="12">
    <source>
        <dbReference type="EMBL" id="CCW34099.1"/>
    </source>
</evidence>
<dbReference type="STRING" id="454171.CP488_00895"/>
<dbReference type="GO" id="GO:0006813">
    <property type="term" value="P:potassium ion transport"/>
    <property type="evidence" value="ECO:0007669"/>
    <property type="project" value="InterPro"/>
</dbReference>
<keyword evidence="6 9" id="KW-1133">Transmembrane helix</keyword>
<dbReference type="PANTHER" id="PTHR32507:SF0">
    <property type="entry name" value="NA(+)_H(+) ANTIPORTER 2-RELATED"/>
    <property type="match status" value="1"/>
</dbReference>
<feature type="transmembrane region" description="Helical" evidence="9">
    <location>
        <begin position="365"/>
        <end position="383"/>
    </location>
</feature>
<evidence type="ECO:0000256" key="1">
    <source>
        <dbReference type="ARBA" id="ARBA00004651"/>
    </source>
</evidence>
<dbReference type="Gene3D" id="1.20.1530.20">
    <property type="match status" value="1"/>
</dbReference>
<comment type="subcellular location">
    <subcellularLocation>
        <location evidence="1">Cell membrane</location>
        <topology evidence="1">Multi-pass membrane protein</topology>
    </subcellularLocation>
</comment>
<evidence type="ECO:0000259" key="10">
    <source>
        <dbReference type="Pfam" id="PF00999"/>
    </source>
</evidence>
<dbReference type="InParanoid" id="S0ESE5"/>
<evidence type="ECO:0000256" key="3">
    <source>
        <dbReference type="ARBA" id="ARBA00022449"/>
    </source>
</evidence>
<name>S0ESE5_CHTCT</name>